<proteinExistence type="predicted"/>
<evidence type="ECO:0000313" key="1">
    <source>
        <dbReference type="EMBL" id="MCI5756522.1"/>
    </source>
</evidence>
<protein>
    <recommendedName>
        <fullName evidence="3">DUF4342 domain-containing protein</fullName>
    </recommendedName>
</protein>
<accession>A0AAE3FIA9</accession>
<evidence type="ECO:0000313" key="2">
    <source>
        <dbReference type="Proteomes" id="UP001139365"/>
    </source>
</evidence>
<reference evidence="1 2" key="1">
    <citation type="submission" date="2022-03" db="EMBL/GenBank/DDBJ databases">
        <title>Metagenome-assembled genomes from swine fecal metagenomes.</title>
        <authorList>
            <person name="Holman D.B."/>
            <person name="Kommadath A."/>
        </authorList>
    </citation>
    <scope>NUCLEOTIDE SEQUENCE [LARGE SCALE GENOMIC DNA]</scope>
    <source>
        <strain evidence="1">SUG147</strain>
    </source>
</reference>
<gene>
    <name evidence="1" type="ORF">MR241_09555</name>
</gene>
<name>A0AAE3FIA9_9BACT</name>
<dbReference type="EMBL" id="JALEMU010000161">
    <property type="protein sequence ID" value="MCI5756522.1"/>
    <property type="molecule type" value="Genomic_DNA"/>
</dbReference>
<evidence type="ECO:0008006" key="3">
    <source>
        <dbReference type="Google" id="ProtNLM"/>
    </source>
</evidence>
<comment type="caution">
    <text evidence="1">The sequence shown here is derived from an EMBL/GenBank/DDBJ whole genome shotgun (WGS) entry which is preliminary data.</text>
</comment>
<dbReference type="Proteomes" id="UP001139365">
    <property type="component" value="Unassembled WGS sequence"/>
</dbReference>
<sequence length="82" mass="8622">MELIKNRLAELKNALSGIKDYQVSAKGRAEITLHTKNAPDAPKFRAEAVEDGVTVNVTDILLVGAAACAVAGICALICDIID</sequence>
<dbReference type="AlphaFoldDB" id="A0AAE3FIA9"/>
<organism evidence="1 2">
    <name type="scientific">Candidatus Colimorpha enterica</name>
    <dbReference type="NCBI Taxonomy" id="3083063"/>
    <lineage>
        <taxon>Bacteria</taxon>
        <taxon>Pseudomonadati</taxon>
        <taxon>Bacteroidota</taxon>
        <taxon>Bacteroidia</taxon>
        <taxon>Bacteroidales</taxon>
        <taxon>Candidatus Colimorpha</taxon>
    </lineage>
</organism>